<feature type="repeat" description="PPR" evidence="3">
    <location>
        <begin position="343"/>
        <end position="377"/>
    </location>
</feature>
<name>A0A5D2UYE4_GOSMU</name>
<evidence type="ECO:0000256" key="1">
    <source>
        <dbReference type="ARBA" id="ARBA00007626"/>
    </source>
</evidence>
<keyword evidence="5" id="KW-1185">Reference proteome</keyword>
<feature type="repeat" description="PPR" evidence="3">
    <location>
        <begin position="203"/>
        <end position="237"/>
    </location>
</feature>
<feature type="repeat" description="PPR" evidence="3">
    <location>
        <begin position="413"/>
        <end position="447"/>
    </location>
</feature>
<keyword evidence="2" id="KW-0677">Repeat</keyword>
<dbReference type="NCBIfam" id="TIGR00756">
    <property type="entry name" value="PPR"/>
    <property type="match status" value="8"/>
</dbReference>
<sequence length="486" mass="55538">MALTKARQRFPSSFSHPFFKFYSSSVSTPPQEVEGAVAETTVKPQPAALSPEETQVAEQFRSLIKEHHRKNPNPDLNSTPPSPNFTIPSLSLDFSNISTVHPVSPSLVRYVIDKCSGIRHGIPFLQTLSFFNWAAARPDFAHSPDPYNEMIDLAGKLRHFGLAWHLIDQMKAKSVDISLETFAILIRRYVKAGLAAEAVHAFNRMEDYGLLYGWCRARNISEAERVFREMKMAGIKPNVYSYTIVIDGLCRCGQITRAYDVFAEMVDVGCEPNSITFNNLMRVHVKAGRTEKVLQVYNQMKRLGCAADTVTYNFLIESHCRDDNLDEAVKVLNSMLKKGCIPNSSTFNTIFKCIEKLRDVNAAHRMYAKMKEYKCMPNTVTYNVLMRMFASAKSADMVLKLKKEMDENEVEPNVNTYRILITMYCGMGHWNNAYKLFKEMIEEKCLKPSMPLYEMVLEQLRKAEQLKKHEELVEKMVDRGFATRPL</sequence>
<organism evidence="4 5">
    <name type="scientific">Gossypium mustelinum</name>
    <name type="common">Cotton</name>
    <name type="synonym">Gossypium caicoense</name>
    <dbReference type="NCBI Taxonomy" id="34275"/>
    <lineage>
        <taxon>Eukaryota</taxon>
        <taxon>Viridiplantae</taxon>
        <taxon>Streptophyta</taxon>
        <taxon>Embryophyta</taxon>
        <taxon>Tracheophyta</taxon>
        <taxon>Spermatophyta</taxon>
        <taxon>Magnoliopsida</taxon>
        <taxon>eudicotyledons</taxon>
        <taxon>Gunneridae</taxon>
        <taxon>Pentapetalae</taxon>
        <taxon>rosids</taxon>
        <taxon>malvids</taxon>
        <taxon>Malvales</taxon>
        <taxon>Malvaceae</taxon>
        <taxon>Malvoideae</taxon>
        <taxon>Gossypium</taxon>
    </lineage>
</organism>
<proteinExistence type="inferred from homology"/>
<dbReference type="Pfam" id="PF13041">
    <property type="entry name" value="PPR_2"/>
    <property type="match status" value="3"/>
</dbReference>
<dbReference type="EMBL" id="CM017653">
    <property type="protein sequence ID" value="TYI82081.1"/>
    <property type="molecule type" value="Genomic_DNA"/>
</dbReference>
<gene>
    <name evidence="4" type="ORF">E1A91_D05G197700v1</name>
</gene>
<accession>A0A5D2UYE4</accession>
<evidence type="ECO:0008006" key="6">
    <source>
        <dbReference type="Google" id="ProtNLM"/>
    </source>
</evidence>
<evidence type="ECO:0000313" key="5">
    <source>
        <dbReference type="Proteomes" id="UP000323597"/>
    </source>
</evidence>
<evidence type="ECO:0000256" key="3">
    <source>
        <dbReference type="PROSITE-ProRule" id="PRU00708"/>
    </source>
</evidence>
<dbReference type="Gene3D" id="1.25.40.10">
    <property type="entry name" value="Tetratricopeptide repeat domain"/>
    <property type="match status" value="5"/>
</dbReference>
<dbReference type="Pfam" id="PF01535">
    <property type="entry name" value="PPR"/>
    <property type="match status" value="1"/>
</dbReference>
<dbReference type="PANTHER" id="PTHR47941">
    <property type="entry name" value="PENTATRICOPEPTIDE REPEAT-CONTAINING PROTEIN 3, MITOCHONDRIAL"/>
    <property type="match status" value="1"/>
</dbReference>
<dbReference type="EMBL" id="CM017653">
    <property type="protein sequence ID" value="TYI82080.1"/>
    <property type="molecule type" value="Genomic_DNA"/>
</dbReference>
<reference evidence="4 5" key="1">
    <citation type="submission" date="2019-07" db="EMBL/GenBank/DDBJ databases">
        <title>WGS assembly of Gossypium mustelinum.</title>
        <authorList>
            <person name="Chen Z.J."/>
            <person name="Sreedasyam A."/>
            <person name="Ando A."/>
            <person name="Song Q."/>
            <person name="De L."/>
            <person name="Hulse-Kemp A."/>
            <person name="Ding M."/>
            <person name="Ye W."/>
            <person name="Kirkbride R."/>
            <person name="Jenkins J."/>
            <person name="Plott C."/>
            <person name="Lovell J."/>
            <person name="Lin Y.-M."/>
            <person name="Vaughn R."/>
            <person name="Liu B."/>
            <person name="Li W."/>
            <person name="Simpson S."/>
            <person name="Scheffler B."/>
            <person name="Saski C."/>
            <person name="Grover C."/>
            <person name="Hu G."/>
            <person name="Conover J."/>
            <person name="Carlson J."/>
            <person name="Shu S."/>
            <person name="Boston L."/>
            <person name="Williams M."/>
            <person name="Peterson D."/>
            <person name="Mcgee K."/>
            <person name="Jones D."/>
            <person name="Wendel J."/>
            <person name="Stelly D."/>
            <person name="Grimwood J."/>
            <person name="Schmutz J."/>
        </authorList>
    </citation>
    <scope>NUCLEOTIDE SEQUENCE [LARGE SCALE GENOMIC DNA]</scope>
    <source>
        <strain evidence="4">1408120.09</strain>
    </source>
</reference>
<feature type="repeat" description="PPR" evidence="3">
    <location>
        <begin position="378"/>
        <end position="412"/>
    </location>
</feature>
<comment type="similarity">
    <text evidence="1">Belongs to the PPR family. P subfamily.</text>
</comment>
<dbReference type="AlphaFoldDB" id="A0A5D2UYE4"/>
<dbReference type="InterPro" id="IPR002885">
    <property type="entry name" value="PPR_rpt"/>
</dbReference>
<dbReference type="InterPro" id="IPR011990">
    <property type="entry name" value="TPR-like_helical_dom_sf"/>
</dbReference>
<feature type="repeat" description="PPR" evidence="3">
    <location>
        <begin position="308"/>
        <end position="342"/>
    </location>
</feature>
<dbReference type="Proteomes" id="UP000323597">
    <property type="component" value="Chromosome D05"/>
</dbReference>
<protein>
    <recommendedName>
        <fullName evidence="6">Pentacotripeptide-repeat region of PRORP domain-containing protein</fullName>
    </recommendedName>
</protein>
<dbReference type="EMBL" id="CM017653">
    <property type="protein sequence ID" value="TYI82083.1"/>
    <property type="molecule type" value="Genomic_DNA"/>
</dbReference>
<feature type="repeat" description="PPR" evidence="3">
    <location>
        <begin position="238"/>
        <end position="272"/>
    </location>
</feature>
<evidence type="ECO:0000313" key="4">
    <source>
        <dbReference type="EMBL" id="TYI82080.1"/>
    </source>
</evidence>
<feature type="repeat" description="PPR" evidence="3">
    <location>
        <begin position="273"/>
        <end position="307"/>
    </location>
</feature>
<dbReference type="PROSITE" id="PS51375">
    <property type="entry name" value="PPR"/>
    <property type="match status" value="7"/>
</dbReference>
<evidence type="ECO:0000256" key="2">
    <source>
        <dbReference type="ARBA" id="ARBA00022737"/>
    </source>
</evidence>